<dbReference type="AlphaFoldDB" id="A0A9X1YAP8"/>
<reference evidence="4" key="1">
    <citation type="submission" date="2022-04" db="EMBL/GenBank/DDBJ databases">
        <title>Roseomonas acroporae sp. nov., isolated from coral Acropora digitifera.</title>
        <authorList>
            <person name="Sun H."/>
        </authorList>
    </citation>
    <scope>NUCLEOTIDE SEQUENCE</scope>
    <source>
        <strain evidence="4">NAR14</strain>
    </source>
</reference>
<proteinExistence type="predicted"/>
<dbReference type="SMART" id="SM00530">
    <property type="entry name" value="HTH_XRE"/>
    <property type="match status" value="1"/>
</dbReference>
<dbReference type="Proteomes" id="UP001139516">
    <property type="component" value="Unassembled WGS sequence"/>
</dbReference>
<dbReference type="PROSITE" id="PS50943">
    <property type="entry name" value="HTH_CROC1"/>
    <property type="match status" value="1"/>
</dbReference>
<dbReference type="RefSeq" id="WP_248667361.1">
    <property type="nucleotide sequence ID" value="NZ_JALPRX010000054.1"/>
</dbReference>
<name>A0A9X1YAP8_9PROT</name>
<evidence type="ECO:0000313" key="5">
    <source>
        <dbReference type="Proteomes" id="UP001139516"/>
    </source>
</evidence>
<keyword evidence="5" id="KW-1185">Reference proteome</keyword>
<dbReference type="InterPro" id="IPR010982">
    <property type="entry name" value="Lambda_DNA-bd_dom_sf"/>
</dbReference>
<dbReference type="EMBL" id="JALPRX010000054">
    <property type="protein sequence ID" value="MCK8785237.1"/>
    <property type="molecule type" value="Genomic_DNA"/>
</dbReference>
<dbReference type="PANTHER" id="PTHR46558">
    <property type="entry name" value="TRACRIPTIONAL REGULATORY PROTEIN-RELATED-RELATED"/>
    <property type="match status" value="1"/>
</dbReference>
<dbReference type="SUPFAM" id="SSF47413">
    <property type="entry name" value="lambda repressor-like DNA-binding domains"/>
    <property type="match status" value="1"/>
</dbReference>
<accession>A0A9X1YAP8</accession>
<dbReference type="InterPro" id="IPR001387">
    <property type="entry name" value="Cro/C1-type_HTH"/>
</dbReference>
<keyword evidence="1" id="KW-0238">DNA-binding</keyword>
<dbReference type="GO" id="GO:0003677">
    <property type="term" value="F:DNA binding"/>
    <property type="evidence" value="ECO:0007669"/>
    <property type="project" value="UniProtKB-KW"/>
</dbReference>
<keyword evidence="2" id="KW-0175">Coiled coil</keyword>
<sequence length="209" mass="23342">MTLGQKLKDLRNRAGIGQAEVAAEMGVSTPTVSEWENGKKNPSSGKLAALAIFYSVSTDYLLGNEELPPGDKDKKLFVRRRGEVGNLGASMRESRYLVNEIETLMKELGEDNDNLKRLLELRKNMLDNAKELIDTQNKWIDQSKKRSEVLQNDATVFAKALRELLSRPEVRSQVLAGGEAEAWSDIEHRVRLFLHREAGEDDDASSVSG</sequence>
<dbReference type="CDD" id="cd00093">
    <property type="entry name" value="HTH_XRE"/>
    <property type="match status" value="1"/>
</dbReference>
<evidence type="ECO:0000259" key="3">
    <source>
        <dbReference type="PROSITE" id="PS50943"/>
    </source>
</evidence>
<gene>
    <name evidence="4" type="ORF">M0638_12660</name>
</gene>
<dbReference type="Gene3D" id="1.10.260.40">
    <property type="entry name" value="lambda repressor-like DNA-binding domains"/>
    <property type="match status" value="1"/>
</dbReference>
<feature type="coiled-coil region" evidence="2">
    <location>
        <begin position="98"/>
        <end position="135"/>
    </location>
</feature>
<dbReference type="Pfam" id="PF01381">
    <property type="entry name" value="HTH_3"/>
    <property type="match status" value="1"/>
</dbReference>
<organism evidence="4 5">
    <name type="scientific">Roseomonas acroporae</name>
    <dbReference type="NCBI Taxonomy" id="2937791"/>
    <lineage>
        <taxon>Bacteria</taxon>
        <taxon>Pseudomonadati</taxon>
        <taxon>Pseudomonadota</taxon>
        <taxon>Alphaproteobacteria</taxon>
        <taxon>Acetobacterales</taxon>
        <taxon>Roseomonadaceae</taxon>
        <taxon>Roseomonas</taxon>
    </lineage>
</organism>
<protein>
    <submittedName>
        <fullName evidence="4">Helix-turn-helix domain-containing protein</fullName>
    </submittedName>
</protein>
<dbReference type="PANTHER" id="PTHR46558:SF13">
    <property type="entry name" value="HTH-TYPE TRANSCRIPTIONAL REGULATOR IMMR"/>
    <property type="match status" value="1"/>
</dbReference>
<feature type="domain" description="HTH cro/C1-type" evidence="3">
    <location>
        <begin position="7"/>
        <end position="61"/>
    </location>
</feature>
<comment type="caution">
    <text evidence="4">The sequence shown here is derived from an EMBL/GenBank/DDBJ whole genome shotgun (WGS) entry which is preliminary data.</text>
</comment>
<evidence type="ECO:0000313" key="4">
    <source>
        <dbReference type="EMBL" id="MCK8785237.1"/>
    </source>
</evidence>
<evidence type="ECO:0000256" key="2">
    <source>
        <dbReference type="SAM" id="Coils"/>
    </source>
</evidence>
<evidence type="ECO:0000256" key="1">
    <source>
        <dbReference type="ARBA" id="ARBA00023125"/>
    </source>
</evidence>